<proteinExistence type="predicted"/>
<dbReference type="RefSeq" id="WP_070882942.1">
    <property type="nucleotide sequence ID" value="NZ_CP076114.1"/>
</dbReference>
<dbReference type="EMBL" id="CP076114">
    <property type="protein sequence ID" value="UUD64042.1"/>
    <property type="molecule type" value="Genomic_DNA"/>
</dbReference>
<accession>A0ABY5J7L4</accession>
<evidence type="ECO:0000313" key="3">
    <source>
        <dbReference type="EMBL" id="UUD64042.1"/>
    </source>
</evidence>
<name>A0ABY5J7L4_9GAMM</name>
<dbReference type="Pfam" id="PF02120">
    <property type="entry name" value="Flg_hook"/>
    <property type="match status" value="1"/>
</dbReference>
<dbReference type="InterPro" id="IPR038610">
    <property type="entry name" value="FliK-like_C_sf"/>
</dbReference>
<dbReference type="Proteomes" id="UP000887421">
    <property type="component" value="Chromosome"/>
</dbReference>
<feature type="domain" description="Flagellar hook-length control protein-like C-terminal" evidence="2">
    <location>
        <begin position="417"/>
        <end position="497"/>
    </location>
</feature>
<keyword evidence="3" id="KW-0966">Cell projection</keyword>
<keyword evidence="3" id="KW-0282">Flagellum</keyword>
<feature type="region of interest" description="Disordered" evidence="1">
    <location>
        <begin position="489"/>
        <end position="511"/>
    </location>
</feature>
<evidence type="ECO:0000256" key="1">
    <source>
        <dbReference type="SAM" id="MobiDB-lite"/>
    </source>
</evidence>
<sequence>MTEISGSRPIAPSPPASRPLANAADLAVKLLQPLDGLMASGETAKAEVVGLKEGAQAFQLMLRVTLDNGRQATLQASSPQPVAQGTALAVTALSDTRLALAVLAGGKPLTSIDLEQLPVGTLLQGKVVSREALPTQAGQTVYKVVVNLLNTALAGSKLSLETPIDLPLGSLLSARVQGDQSLAFLPLSGRLDQLALLQQLGNQQSRQGSLEGLLSALKGLGNQAAMPDGLRGSIDKLLGALPSGEQMSSGKGLMQALENSGLFLESKLLAGQPGALSTDMKANLLRLVSQLLPLLPGSAPLAAASANAMTQALPAFARNILGNIGQSSGRQQAMGFPLPSRMLQAMEGEDDLEALLKLAAAAISRLQTHQLSSLAQSQTGPDGALVTTWQIEVPMRNQHELVPLQVKIQHEEPAPSGKQDPKETLWRIDLAFDLDPLGPLQVQAQLAHGSLSSQLWAERASTAGMIDRELGNLRERLVAAGLTVGDLACSQGTPPQGPKTSLEQRWVDETA</sequence>
<dbReference type="Gene3D" id="3.30.750.140">
    <property type="match status" value="1"/>
</dbReference>
<protein>
    <submittedName>
        <fullName evidence="3">Flagellar hook-length control protein FliK</fullName>
    </submittedName>
</protein>
<keyword evidence="3" id="KW-0969">Cilium</keyword>
<gene>
    <name evidence="3" type="ORF">D16iCDA_20595</name>
</gene>
<organism evidence="3 4">
    <name type="scientific">Phytopseudomonas seleniipraecipitans</name>
    <dbReference type="NCBI Taxonomy" id="640205"/>
    <lineage>
        <taxon>Bacteria</taxon>
        <taxon>Pseudomonadati</taxon>
        <taxon>Pseudomonadota</taxon>
        <taxon>Gammaproteobacteria</taxon>
        <taxon>Pseudomonadales</taxon>
        <taxon>Pseudomonadaceae</taxon>
        <taxon>Phytopseudomonas</taxon>
    </lineage>
</organism>
<feature type="compositionally biased region" description="Polar residues" evidence="1">
    <location>
        <begin position="490"/>
        <end position="503"/>
    </location>
</feature>
<keyword evidence="4" id="KW-1185">Reference proteome</keyword>
<evidence type="ECO:0000259" key="2">
    <source>
        <dbReference type="Pfam" id="PF02120"/>
    </source>
</evidence>
<reference evidence="3" key="1">
    <citation type="submission" date="2021-05" db="EMBL/GenBank/DDBJ databases">
        <title>Complete genome sequence of Pseudomonas seleniipraecipitans strain D1-6.</title>
        <authorList>
            <person name="Lafi F."/>
            <person name="Eida A."/>
            <person name="Alam I."/>
            <person name="Hert H."/>
            <person name="Saad M."/>
        </authorList>
    </citation>
    <scope>NUCLEOTIDE SEQUENCE</scope>
    <source>
        <strain evidence="3">D1-6</strain>
    </source>
</reference>
<dbReference type="InterPro" id="IPR021136">
    <property type="entry name" value="Flagellar_hook_control-like_C"/>
</dbReference>
<evidence type="ECO:0000313" key="4">
    <source>
        <dbReference type="Proteomes" id="UP000887421"/>
    </source>
</evidence>